<evidence type="ECO:0000256" key="1">
    <source>
        <dbReference type="ARBA" id="ARBA00023015"/>
    </source>
</evidence>
<dbReference type="SUPFAM" id="SSF47413">
    <property type="entry name" value="lambda repressor-like DNA-binding domains"/>
    <property type="match status" value="1"/>
</dbReference>
<protein>
    <submittedName>
        <fullName evidence="5">LacI family transcriptional regulator</fullName>
    </submittedName>
</protein>
<dbReference type="Pfam" id="PF00356">
    <property type="entry name" value="LacI"/>
    <property type="match status" value="1"/>
</dbReference>
<comment type="caution">
    <text evidence="5">The sequence shown here is derived from an EMBL/GenBank/DDBJ whole genome shotgun (WGS) entry which is preliminary data.</text>
</comment>
<dbReference type="Proteomes" id="UP000245412">
    <property type="component" value="Unassembled WGS sequence"/>
</dbReference>
<keyword evidence="3" id="KW-0804">Transcription</keyword>
<feature type="domain" description="HTH lacI-type" evidence="4">
    <location>
        <begin position="5"/>
        <end position="60"/>
    </location>
</feature>
<dbReference type="AlphaFoldDB" id="A0AB73T0U5"/>
<name>A0AB73T0U5_9FIRM</name>
<proteinExistence type="predicted"/>
<evidence type="ECO:0000313" key="5">
    <source>
        <dbReference type="EMBL" id="PWJ73718.1"/>
    </source>
</evidence>
<dbReference type="GO" id="GO:0000976">
    <property type="term" value="F:transcription cis-regulatory region binding"/>
    <property type="evidence" value="ECO:0007669"/>
    <property type="project" value="TreeGrafter"/>
</dbReference>
<dbReference type="PROSITE" id="PS50932">
    <property type="entry name" value="HTH_LACI_2"/>
    <property type="match status" value="1"/>
</dbReference>
<dbReference type="PANTHER" id="PTHR30146">
    <property type="entry name" value="LACI-RELATED TRANSCRIPTIONAL REPRESSOR"/>
    <property type="match status" value="1"/>
</dbReference>
<evidence type="ECO:0000256" key="2">
    <source>
        <dbReference type="ARBA" id="ARBA00023125"/>
    </source>
</evidence>
<reference evidence="5 6" key="1">
    <citation type="submission" date="2018-05" db="EMBL/GenBank/DDBJ databases">
        <authorList>
            <person name="Goeker M."/>
            <person name="Huntemann M."/>
            <person name="Clum A."/>
            <person name="Pillay M."/>
            <person name="Palaniappan K."/>
            <person name="Varghese N."/>
            <person name="Mikhailova N."/>
            <person name="Stamatis D."/>
            <person name="Reddy T."/>
            <person name="Daum C."/>
            <person name="Shapiro N."/>
            <person name="Ivanova N."/>
            <person name="Kyrpides N."/>
            <person name="Woyke T."/>
        </authorList>
    </citation>
    <scope>NUCLEOTIDE SEQUENCE [LARGE SCALE GENOMIC DNA]</scope>
    <source>
        <strain evidence="5 6">DSM 26524</strain>
    </source>
</reference>
<dbReference type="EMBL" id="QGGY01000011">
    <property type="protein sequence ID" value="PWJ73718.1"/>
    <property type="molecule type" value="Genomic_DNA"/>
</dbReference>
<evidence type="ECO:0000256" key="3">
    <source>
        <dbReference type="ARBA" id="ARBA00023163"/>
    </source>
</evidence>
<dbReference type="InterPro" id="IPR028082">
    <property type="entry name" value="Peripla_BP_I"/>
</dbReference>
<keyword evidence="1" id="KW-0805">Transcription regulation</keyword>
<evidence type="ECO:0000313" key="6">
    <source>
        <dbReference type="Proteomes" id="UP000245412"/>
    </source>
</evidence>
<dbReference type="CDD" id="cd06267">
    <property type="entry name" value="PBP1_LacI_sugar_binding-like"/>
    <property type="match status" value="1"/>
</dbReference>
<evidence type="ECO:0000259" key="4">
    <source>
        <dbReference type="PROSITE" id="PS50932"/>
    </source>
</evidence>
<dbReference type="PANTHER" id="PTHR30146:SF109">
    <property type="entry name" value="HTH-TYPE TRANSCRIPTIONAL REGULATOR GALS"/>
    <property type="match status" value="1"/>
</dbReference>
<dbReference type="SMART" id="SM00354">
    <property type="entry name" value="HTH_LACI"/>
    <property type="match status" value="1"/>
</dbReference>
<dbReference type="RefSeq" id="WP_109747518.1">
    <property type="nucleotide sequence ID" value="NZ_JANKBI010000011.1"/>
</dbReference>
<organism evidence="5 6">
    <name type="scientific">Murimonas intestini</name>
    <dbReference type="NCBI Taxonomy" id="1337051"/>
    <lineage>
        <taxon>Bacteria</taxon>
        <taxon>Bacillati</taxon>
        <taxon>Bacillota</taxon>
        <taxon>Clostridia</taxon>
        <taxon>Lachnospirales</taxon>
        <taxon>Lachnospiraceae</taxon>
        <taxon>Murimonas</taxon>
    </lineage>
</organism>
<dbReference type="Pfam" id="PF00532">
    <property type="entry name" value="Peripla_BP_1"/>
    <property type="match status" value="1"/>
</dbReference>
<keyword evidence="6" id="KW-1185">Reference proteome</keyword>
<keyword evidence="2" id="KW-0238">DNA-binding</keyword>
<dbReference type="Gene3D" id="3.40.50.2300">
    <property type="match status" value="2"/>
</dbReference>
<dbReference type="CDD" id="cd01392">
    <property type="entry name" value="HTH_LacI"/>
    <property type="match status" value="1"/>
</dbReference>
<dbReference type="InterPro" id="IPR010982">
    <property type="entry name" value="Lambda_DNA-bd_dom_sf"/>
</dbReference>
<dbReference type="SUPFAM" id="SSF53822">
    <property type="entry name" value="Periplasmic binding protein-like I"/>
    <property type="match status" value="1"/>
</dbReference>
<dbReference type="InterPro" id="IPR001761">
    <property type="entry name" value="Peripla_BP/Lac1_sug-bd_dom"/>
</dbReference>
<dbReference type="Gene3D" id="1.10.260.40">
    <property type="entry name" value="lambda repressor-like DNA-binding domains"/>
    <property type="match status" value="1"/>
</dbReference>
<gene>
    <name evidence="5" type="ORF">C7383_11149</name>
</gene>
<dbReference type="GO" id="GO:0003700">
    <property type="term" value="F:DNA-binding transcription factor activity"/>
    <property type="evidence" value="ECO:0007669"/>
    <property type="project" value="TreeGrafter"/>
</dbReference>
<sequence>MTKRVTIKDIAKECGVSITTVSRILNKKPGCCTPETEKRVMEAVERAHYRPNPAARSLVTKETNIIGVILPDIYNYFFQEFFKGAEDYLGKKGYKLILCNTDGKAKKENEFLESLTQGMVDGIMITTGNCSENNDYIVKLSEGGFPIVTVERYGDDLEQIPGVLFDNKKAMCMAVRRLYEYGHRRIAFITGPANAANAVLRLEGYKQGLKEAGIKYEKALVCAGDYQMTSGYKSIKKLISEQEFTAVIASNDQMAVGACKAIRDSGKSVPDDISVIGFDGTMLAELYQPALYTIELHGYDMGKVSAENLLKLIKGKEAGEKKVIFEPVIKEGSSIRDITDMTL</sequence>
<accession>A0AB73T0U5</accession>
<dbReference type="InterPro" id="IPR000843">
    <property type="entry name" value="HTH_LacI"/>
</dbReference>
<dbReference type="PRINTS" id="PR00036">
    <property type="entry name" value="HTHLACI"/>
</dbReference>